<dbReference type="AlphaFoldDB" id="A0A8H6TX90"/>
<dbReference type="Proteomes" id="UP000613580">
    <property type="component" value="Unassembled WGS sequence"/>
</dbReference>
<keyword evidence="3" id="KW-1185">Reference proteome</keyword>
<gene>
    <name evidence="2" type="ORF">HMN09_00117400</name>
</gene>
<comment type="caution">
    <text evidence="2">The sequence shown here is derived from an EMBL/GenBank/DDBJ whole genome shotgun (WGS) entry which is preliminary data.</text>
</comment>
<feature type="domain" description="DUF6593" evidence="1">
    <location>
        <begin position="10"/>
        <end position="184"/>
    </location>
</feature>
<reference evidence="2" key="1">
    <citation type="submission" date="2020-05" db="EMBL/GenBank/DDBJ databases">
        <title>Mycena genomes resolve the evolution of fungal bioluminescence.</title>
        <authorList>
            <person name="Tsai I.J."/>
        </authorList>
    </citation>
    <scope>NUCLEOTIDE SEQUENCE</scope>
    <source>
        <strain evidence="2">110903Hualien_Pintung</strain>
    </source>
</reference>
<organism evidence="2 3">
    <name type="scientific">Mycena chlorophos</name>
    <name type="common">Agaric fungus</name>
    <name type="synonym">Agaricus chlorophos</name>
    <dbReference type="NCBI Taxonomy" id="658473"/>
    <lineage>
        <taxon>Eukaryota</taxon>
        <taxon>Fungi</taxon>
        <taxon>Dikarya</taxon>
        <taxon>Basidiomycota</taxon>
        <taxon>Agaricomycotina</taxon>
        <taxon>Agaricomycetes</taxon>
        <taxon>Agaricomycetidae</taxon>
        <taxon>Agaricales</taxon>
        <taxon>Marasmiineae</taxon>
        <taxon>Mycenaceae</taxon>
        <taxon>Mycena</taxon>
    </lineage>
</organism>
<proteinExistence type="predicted"/>
<evidence type="ECO:0000313" key="3">
    <source>
        <dbReference type="Proteomes" id="UP000613580"/>
    </source>
</evidence>
<sequence length="198" mass="22650">MFLVLTTPSTSNTIYTDEFGIPQYQVDTRATRTSRATSIQRVLRREATAFDVFALNVPRASTQDVATIRWNLVHSTVVTFANDNVDHKAKTWLRHEDVQHGLSLHVLTARDGNEYRWSQDRETGLLQLRTTDAEEALVACFHKKHVFPEFLPNRPLAALEVLDGFERMVDEILVTFIYVDNRRHKSPSRSPSPRSNSA</sequence>
<dbReference type="Pfam" id="PF20236">
    <property type="entry name" value="DUF6593"/>
    <property type="match status" value="1"/>
</dbReference>
<dbReference type="OrthoDB" id="3360976at2759"/>
<name>A0A8H6TX90_MYCCL</name>
<dbReference type="InterPro" id="IPR046528">
    <property type="entry name" value="DUF6593"/>
</dbReference>
<accession>A0A8H6TX90</accession>
<dbReference type="EMBL" id="JACAZE010000001">
    <property type="protein sequence ID" value="KAF7323365.1"/>
    <property type="molecule type" value="Genomic_DNA"/>
</dbReference>
<evidence type="ECO:0000313" key="2">
    <source>
        <dbReference type="EMBL" id="KAF7323365.1"/>
    </source>
</evidence>
<protein>
    <recommendedName>
        <fullName evidence="1">DUF6593 domain-containing protein</fullName>
    </recommendedName>
</protein>
<evidence type="ECO:0000259" key="1">
    <source>
        <dbReference type="Pfam" id="PF20236"/>
    </source>
</evidence>